<dbReference type="AlphaFoldDB" id="A0A483CRA6"/>
<keyword evidence="3" id="KW-1185">Reference proteome</keyword>
<evidence type="ECO:0000313" key="3">
    <source>
        <dbReference type="Proteomes" id="UP000292580"/>
    </source>
</evidence>
<comment type="caution">
    <text evidence="2">The sequence shown here is derived from an EMBL/GenBank/DDBJ whole genome shotgun (WGS) entry which is preliminary data.</text>
</comment>
<evidence type="ECO:0000313" key="2">
    <source>
        <dbReference type="EMBL" id="TAJ44721.1"/>
    </source>
</evidence>
<dbReference type="PANTHER" id="PTHR38659">
    <property type="entry name" value="METAL-DEPENDENT PHOSPHOHYDROLASE"/>
    <property type="match status" value="1"/>
</dbReference>
<evidence type="ECO:0000259" key="1">
    <source>
        <dbReference type="SMART" id="SM00471"/>
    </source>
</evidence>
<name>A0A483CRA6_9EURY</name>
<keyword evidence="2" id="KW-0378">Hydrolase</keyword>
<dbReference type="SMART" id="SM00471">
    <property type="entry name" value="HDc"/>
    <property type="match status" value="1"/>
</dbReference>
<dbReference type="NCBIfam" id="TIGR00277">
    <property type="entry name" value="HDIG"/>
    <property type="match status" value="1"/>
</dbReference>
<dbReference type="Gene3D" id="1.10.3210.10">
    <property type="entry name" value="Hypothetical protein af1432"/>
    <property type="match status" value="1"/>
</dbReference>
<feature type="domain" description="HD/PDEase" evidence="1">
    <location>
        <begin position="11"/>
        <end position="131"/>
    </location>
</feature>
<accession>A0A483CRA6</accession>
<dbReference type="Proteomes" id="UP000292580">
    <property type="component" value="Unassembled WGS sequence"/>
</dbReference>
<organism evidence="2 3">
    <name type="scientific">Methanofollis fontis</name>
    <dbReference type="NCBI Taxonomy" id="2052832"/>
    <lineage>
        <taxon>Archaea</taxon>
        <taxon>Methanobacteriati</taxon>
        <taxon>Methanobacteriota</taxon>
        <taxon>Stenosarchaea group</taxon>
        <taxon>Methanomicrobia</taxon>
        <taxon>Methanomicrobiales</taxon>
        <taxon>Methanomicrobiaceae</taxon>
        <taxon>Methanofollis</taxon>
    </lineage>
</organism>
<dbReference type="Pfam" id="PF01966">
    <property type="entry name" value="HD"/>
    <property type="match status" value="1"/>
</dbReference>
<dbReference type="SUPFAM" id="SSF109604">
    <property type="entry name" value="HD-domain/PDEase-like"/>
    <property type="match status" value="1"/>
</dbReference>
<dbReference type="InterPro" id="IPR003607">
    <property type="entry name" value="HD/PDEase_dom"/>
</dbReference>
<dbReference type="EMBL" id="PGCL01000002">
    <property type="protein sequence ID" value="TAJ44721.1"/>
    <property type="molecule type" value="Genomic_DNA"/>
</dbReference>
<dbReference type="InterPro" id="IPR006675">
    <property type="entry name" value="HDIG_dom"/>
</dbReference>
<sequence>MYEDILREEGCDPGVIAHCRAVADRAQEYAVSPSVDRDLLRTGAFLHDIGRSETHSLRHAEVGADSARSLGYAEGVVRIIQRHIGAGLTSEECALLGLLPRDGMPQRIEERIVAHADNLVKGTRRITLEERMDRSTDLGRKARVRAFRLALDLEPLLHIRK</sequence>
<dbReference type="OrthoDB" id="52832at2157"/>
<reference evidence="2 3" key="1">
    <citation type="submission" date="2017-11" db="EMBL/GenBank/DDBJ databases">
        <title>Isolation and Characterization of Methanofollis Species from Methane Seep Offshore SW Taiwan.</title>
        <authorList>
            <person name="Teng N.-H."/>
            <person name="Lai M.-C."/>
            <person name="Chen S.-C."/>
        </authorList>
    </citation>
    <scope>NUCLEOTIDE SEQUENCE [LARGE SCALE GENOMIC DNA]</scope>
    <source>
        <strain evidence="2 3">FWC-SCC2</strain>
    </source>
</reference>
<dbReference type="RefSeq" id="WP_130646520.1">
    <property type="nucleotide sequence ID" value="NZ_PGCL01000002.1"/>
</dbReference>
<gene>
    <name evidence="2" type="ORF">CUJ86_05330</name>
</gene>
<dbReference type="CDD" id="cd00077">
    <property type="entry name" value="HDc"/>
    <property type="match status" value="1"/>
</dbReference>
<dbReference type="GO" id="GO:0016787">
    <property type="term" value="F:hydrolase activity"/>
    <property type="evidence" value="ECO:0007669"/>
    <property type="project" value="UniProtKB-KW"/>
</dbReference>
<dbReference type="InterPro" id="IPR006674">
    <property type="entry name" value="HD_domain"/>
</dbReference>
<protein>
    <submittedName>
        <fullName evidence="2">Phosphohydrolase</fullName>
    </submittedName>
</protein>
<dbReference type="PANTHER" id="PTHR38659:SF2">
    <property type="entry name" value="HDIG DOMAIN PROTEIN"/>
    <property type="match status" value="1"/>
</dbReference>
<proteinExistence type="predicted"/>